<accession>A0ABR1EZ53</accession>
<evidence type="ECO:0000313" key="5">
    <source>
        <dbReference type="Proteomes" id="UP001498771"/>
    </source>
</evidence>
<dbReference type="RefSeq" id="XP_064765918.1">
    <property type="nucleotide sequence ID" value="XM_064913572.1"/>
</dbReference>
<dbReference type="Proteomes" id="UP001498771">
    <property type="component" value="Unassembled WGS sequence"/>
</dbReference>
<dbReference type="PROSITE" id="PS00061">
    <property type="entry name" value="ADH_SHORT"/>
    <property type="match status" value="1"/>
</dbReference>
<dbReference type="Pfam" id="PF13561">
    <property type="entry name" value="adh_short_C2"/>
    <property type="match status" value="1"/>
</dbReference>
<dbReference type="PRINTS" id="PR00081">
    <property type="entry name" value="GDHRDH"/>
</dbReference>
<dbReference type="InterPro" id="IPR036291">
    <property type="entry name" value="NAD(P)-bd_dom_sf"/>
</dbReference>
<organism evidence="4 5">
    <name type="scientific">Myxozyma melibiosi</name>
    <dbReference type="NCBI Taxonomy" id="54550"/>
    <lineage>
        <taxon>Eukaryota</taxon>
        <taxon>Fungi</taxon>
        <taxon>Dikarya</taxon>
        <taxon>Ascomycota</taxon>
        <taxon>Saccharomycotina</taxon>
        <taxon>Lipomycetes</taxon>
        <taxon>Lipomycetales</taxon>
        <taxon>Lipomycetaceae</taxon>
        <taxon>Myxozyma</taxon>
    </lineage>
</organism>
<dbReference type="PANTHER" id="PTHR43008:SF13">
    <property type="entry name" value="L-XYLULOSE REDUCTASE-RELATED"/>
    <property type="match status" value="1"/>
</dbReference>
<protein>
    <submittedName>
        <fullName evidence="4">Carbonyl reductase</fullName>
    </submittedName>
</protein>
<keyword evidence="2" id="KW-0521">NADP</keyword>
<dbReference type="Gene3D" id="3.40.50.720">
    <property type="entry name" value="NAD(P)-binding Rossmann-like Domain"/>
    <property type="match status" value="1"/>
</dbReference>
<evidence type="ECO:0000256" key="1">
    <source>
        <dbReference type="ARBA" id="ARBA00006484"/>
    </source>
</evidence>
<keyword evidence="3" id="KW-0560">Oxidoreductase</keyword>
<comment type="similarity">
    <text evidence="1">Belongs to the short-chain dehydrogenases/reductases (SDR) family.</text>
</comment>
<dbReference type="GeneID" id="90039084"/>
<dbReference type="InterPro" id="IPR020904">
    <property type="entry name" value="Sc_DH/Rdtase_CS"/>
</dbReference>
<reference evidence="4 5" key="1">
    <citation type="submission" date="2024-03" db="EMBL/GenBank/DDBJ databases">
        <title>Genome-scale model development and genomic sequencing of the oleaginous clade Lipomyces.</title>
        <authorList>
            <consortium name="Lawrence Berkeley National Laboratory"/>
            <person name="Czajka J.J."/>
            <person name="Han Y."/>
            <person name="Kim J."/>
            <person name="Mondo S.J."/>
            <person name="Hofstad B.A."/>
            <person name="Robles A."/>
            <person name="Haridas S."/>
            <person name="Riley R."/>
            <person name="LaButti K."/>
            <person name="Pangilinan J."/>
            <person name="Andreopoulos W."/>
            <person name="Lipzen A."/>
            <person name="Yan J."/>
            <person name="Wang M."/>
            <person name="Ng V."/>
            <person name="Grigoriev I.V."/>
            <person name="Spatafora J.W."/>
            <person name="Magnuson J.K."/>
            <person name="Baker S.E."/>
            <person name="Pomraning K.R."/>
        </authorList>
    </citation>
    <scope>NUCLEOTIDE SEQUENCE [LARGE SCALE GENOMIC DNA]</scope>
    <source>
        <strain evidence="4 5">Phaff 52-87</strain>
    </source>
</reference>
<dbReference type="SUPFAM" id="SSF51735">
    <property type="entry name" value="NAD(P)-binding Rossmann-fold domains"/>
    <property type="match status" value="1"/>
</dbReference>
<evidence type="ECO:0000256" key="3">
    <source>
        <dbReference type="ARBA" id="ARBA00023002"/>
    </source>
</evidence>
<dbReference type="PANTHER" id="PTHR43008">
    <property type="entry name" value="BENZIL REDUCTASE"/>
    <property type="match status" value="1"/>
</dbReference>
<proteinExistence type="inferred from homology"/>
<evidence type="ECO:0000256" key="2">
    <source>
        <dbReference type="ARBA" id="ARBA00022857"/>
    </source>
</evidence>
<dbReference type="InterPro" id="IPR002347">
    <property type="entry name" value="SDR_fam"/>
</dbReference>
<sequence>MTEIFSLKGKTALITGASQGIGLAIATSFAKAGANIVLGYNSTPATKTAEDLANETGVKVVPAKIPVTDIEAVDAAFKLALDTFSTVDIVVSNAGITWTAGELIDPPTDKEWREIMSVNVDGNYNVAKAAGKIFKAQGKGSLIFTSSISALIVNVPQRQAAYNISKAAVTALAKNLAVEWASFARVNSVSPGYTITEITKFADAEMRKEWAARTPLGREALPSELVGAYLYLASDASTYTTGSDIVVDGGYTLV</sequence>
<comment type="caution">
    <text evidence="4">The sequence shown here is derived from an EMBL/GenBank/DDBJ whole genome shotgun (WGS) entry which is preliminary data.</text>
</comment>
<dbReference type="PRINTS" id="PR00080">
    <property type="entry name" value="SDRFAMILY"/>
</dbReference>
<evidence type="ECO:0000313" key="4">
    <source>
        <dbReference type="EMBL" id="KAK7202885.1"/>
    </source>
</evidence>
<gene>
    <name evidence="4" type="ORF">BZA70DRAFT_284229</name>
</gene>
<keyword evidence="5" id="KW-1185">Reference proteome</keyword>
<dbReference type="EMBL" id="JBBJBU010000014">
    <property type="protein sequence ID" value="KAK7202885.1"/>
    <property type="molecule type" value="Genomic_DNA"/>
</dbReference>
<name>A0ABR1EZ53_9ASCO</name>